<evidence type="ECO:0000256" key="6">
    <source>
        <dbReference type="SAM" id="MobiDB-lite"/>
    </source>
</evidence>
<dbReference type="GO" id="GO:0005737">
    <property type="term" value="C:cytoplasm"/>
    <property type="evidence" value="ECO:0007669"/>
    <property type="project" value="UniProtKB-SubCell"/>
</dbReference>
<evidence type="ECO:0000256" key="3">
    <source>
        <dbReference type="ARBA" id="ARBA00022490"/>
    </source>
</evidence>
<dbReference type="PANTHER" id="PTHR33958:SF1">
    <property type="entry name" value="CILIA- AND FLAGELLA-ASSOCIATED PROTEIN 418"/>
    <property type="match status" value="1"/>
</dbReference>
<proteinExistence type="predicted"/>
<gene>
    <name evidence="7" type="ORF">TVAG_299430</name>
</gene>
<evidence type="ECO:0000256" key="2">
    <source>
        <dbReference type="ARBA" id="ARBA00004496"/>
    </source>
</evidence>
<dbReference type="VEuPathDB" id="TrichDB:TVAGG3_0414190"/>
<feature type="region of interest" description="Disordered" evidence="6">
    <location>
        <begin position="1"/>
        <end position="48"/>
    </location>
</feature>
<sequence length="157" mass="17367">MNQTHAPESLPVDQLDRELGPLSIPSPTKSHSKSSLNRSANSAMRHSPSIPSLKCAVACIGGPDLPSGRTSDVTTPHFCSNLICVSCDHKVIRFPNYKWSPNTDYLFLRNNYPDTVEQNLIPAPGRCAYCCQCTFCDETDVKHLNSFNSTWACRGHQ</sequence>
<keyword evidence="3" id="KW-0963">Cytoplasm</keyword>
<dbReference type="InParanoid" id="A2EVS0"/>
<evidence type="ECO:0000256" key="5">
    <source>
        <dbReference type="ARBA" id="ARBA00026215"/>
    </source>
</evidence>
<dbReference type="KEGG" id="tva:4761122"/>
<evidence type="ECO:0000256" key="4">
    <source>
        <dbReference type="ARBA" id="ARBA00024819"/>
    </source>
</evidence>
<accession>A2EVS0</accession>
<dbReference type="InterPro" id="IPR029239">
    <property type="entry name" value="CFAP418"/>
</dbReference>
<dbReference type="VEuPathDB" id="TrichDB:TVAG_299430"/>
<evidence type="ECO:0000313" key="7">
    <source>
        <dbReference type="EMBL" id="EAY03280.1"/>
    </source>
</evidence>
<evidence type="ECO:0000313" key="8">
    <source>
        <dbReference type="Proteomes" id="UP000001542"/>
    </source>
</evidence>
<dbReference type="OrthoDB" id="259905at2759"/>
<evidence type="ECO:0000256" key="1">
    <source>
        <dbReference type="ARBA" id="ARBA00004437"/>
    </source>
</evidence>
<dbReference type="STRING" id="5722.A2EVS0"/>
<comment type="function">
    <text evidence="4">May be involved in photoreceptor outer segment disk morphogenesis.</text>
</comment>
<comment type="subcellular location">
    <subcellularLocation>
        <location evidence="2">Cytoplasm</location>
    </subcellularLocation>
    <subcellularLocation>
        <location evidence="1">Photoreceptor inner segment</location>
    </subcellularLocation>
</comment>
<reference evidence="7" key="2">
    <citation type="journal article" date="2007" name="Science">
        <title>Draft genome sequence of the sexually transmitted pathogen Trichomonas vaginalis.</title>
        <authorList>
            <person name="Carlton J.M."/>
            <person name="Hirt R.P."/>
            <person name="Silva J.C."/>
            <person name="Delcher A.L."/>
            <person name="Schatz M."/>
            <person name="Zhao Q."/>
            <person name="Wortman J.R."/>
            <person name="Bidwell S.L."/>
            <person name="Alsmark U.C.M."/>
            <person name="Besteiro S."/>
            <person name="Sicheritz-Ponten T."/>
            <person name="Noel C.J."/>
            <person name="Dacks J.B."/>
            <person name="Foster P.G."/>
            <person name="Simillion C."/>
            <person name="Van de Peer Y."/>
            <person name="Miranda-Saavedra D."/>
            <person name="Barton G.J."/>
            <person name="Westrop G.D."/>
            <person name="Mueller S."/>
            <person name="Dessi D."/>
            <person name="Fiori P.L."/>
            <person name="Ren Q."/>
            <person name="Paulsen I."/>
            <person name="Zhang H."/>
            <person name="Bastida-Corcuera F.D."/>
            <person name="Simoes-Barbosa A."/>
            <person name="Brown M.T."/>
            <person name="Hayes R.D."/>
            <person name="Mukherjee M."/>
            <person name="Okumura C.Y."/>
            <person name="Schneider R."/>
            <person name="Smith A.J."/>
            <person name="Vanacova S."/>
            <person name="Villalvazo M."/>
            <person name="Haas B.J."/>
            <person name="Pertea M."/>
            <person name="Feldblyum T.V."/>
            <person name="Utterback T.R."/>
            <person name="Shu C.L."/>
            <person name="Osoegawa K."/>
            <person name="de Jong P.J."/>
            <person name="Hrdy I."/>
            <person name="Horvathova L."/>
            <person name="Zubacova Z."/>
            <person name="Dolezal P."/>
            <person name="Malik S.B."/>
            <person name="Logsdon J.M. Jr."/>
            <person name="Henze K."/>
            <person name="Gupta A."/>
            <person name="Wang C.C."/>
            <person name="Dunne R.L."/>
            <person name="Upcroft J.A."/>
            <person name="Upcroft P."/>
            <person name="White O."/>
            <person name="Salzberg S.L."/>
            <person name="Tang P."/>
            <person name="Chiu C.-H."/>
            <person name="Lee Y.-S."/>
            <person name="Embley T.M."/>
            <person name="Coombs G.H."/>
            <person name="Mottram J.C."/>
            <person name="Tachezy J."/>
            <person name="Fraser-Liggett C.M."/>
            <person name="Johnson P.J."/>
        </authorList>
    </citation>
    <scope>NUCLEOTIDE SEQUENCE [LARGE SCALE GENOMIC DNA]</scope>
    <source>
        <strain evidence="7">G3</strain>
    </source>
</reference>
<dbReference type="AlphaFoldDB" id="A2EVS0"/>
<dbReference type="PANTHER" id="PTHR33958">
    <property type="entry name" value="PROTEIN C8ORF37"/>
    <property type="match status" value="1"/>
</dbReference>
<dbReference type="Pfam" id="PF14996">
    <property type="entry name" value="RMP"/>
    <property type="match status" value="1"/>
</dbReference>
<reference evidence="7" key="1">
    <citation type="submission" date="2006-10" db="EMBL/GenBank/DDBJ databases">
        <authorList>
            <person name="Amadeo P."/>
            <person name="Zhao Q."/>
            <person name="Wortman J."/>
            <person name="Fraser-Liggett C."/>
            <person name="Carlton J."/>
        </authorList>
    </citation>
    <scope>NUCLEOTIDE SEQUENCE</scope>
    <source>
        <strain evidence="7">G3</strain>
    </source>
</reference>
<name>A2EVS0_TRIV3</name>
<protein>
    <recommendedName>
        <fullName evidence="5">Cilia- and flagella-associated protein 418</fullName>
    </recommendedName>
</protein>
<keyword evidence="8" id="KW-1185">Reference proteome</keyword>
<organism evidence="7 8">
    <name type="scientific">Trichomonas vaginalis (strain ATCC PRA-98 / G3)</name>
    <dbReference type="NCBI Taxonomy" id="412133"/>
    <lineage>
        <taxon>Eukaryota</taxon>
        <taxon>Metamonada</taxon>
        <taxon>Parabasalia</taxon>
        <taxon>Trichomonadida</taxon>
        <taxon>Trichomonadidae</taxon>
        <taxon>Trichomonas</taxon>
    </lineage>
</organism>
<dbReference type="Proteomes" id="UP000001542">
    <property type="component" value="Unassembled WGS sequence"/>
</dbReference>
<dbReference type="EMBL" id="DS113510">
    <property type="protein sequence ID" value="EAY03280.1"/>
    <property type="molecule type" value="Genomic_DNA"/>
</dbReference>
<feature type="compositionally biased region" description="Polar residues" evidence="6">
    <location>
        <begin position="25"/>
        <end position="44"/>
    </location>
</feature>